<dbReference type="EMBL" id="PVWK01000126">
    <property type="protein sequence ID" value="PSB25328.1"/>
    <property type="molecule type" value="Genomic_DNA"/>
</dbReference>
<dbReference type="AlphaFoldDB" id="A0A2T1DXU7"/>
<keyword evidence="3" id="KW-1185">Reference proteome</keyword>
<dbReference type="Gene3D" id="3.40.50.150">
    <property type="entry name" value="Vaccinia Virus protein VP39"/>
    <property type="match status" value="1"/>
</dbReference>
<dbReference type="GO" id="GO:0008757">
    <property type="term" value="F:S-adenosylmethionine-dependent methyltransferase activity"/>
    <property type="evidence" value="ECO:0007669"/>
    <property type="project" value="InterPro"/>
</dbReference>
<dbReference type="OrthoDB" id="9772751at2"/>
<dbReference type="InterPro" id="IPR029063">
    <property type="entry name" value="SAM-dependent_MTases_sf"/>
</dbReference>
<evidence type="ECO:0000313" key="3">
    <source>
        <dbReference type="Proteomes" id="UP000239576"/>
    </source>
</evidence>
<proteinExistence type="predicted"/>
<dbReference type="InterPro" id="IPR013216">
    <property type="entry name" value="Methyltransf_11"/>
</dbReference>
<name>A0A2T1DXU7_9CYAN</name>
<evidence type="ECO:0000313" key="2">
    <source>
        <dbReference type="EMBL" id="PSB25328.1"/>
    </source>
</evidence>
<accession>A0A2T1DXU7</accession>
<keyword evidence="2" id="KW-0808">Transferase</keyword>
<dbReference type="Proteomes" id="UP000239576">
    <property type="component" value="Unassembled WGS sequence"/>
</dbReference>
<dbReference type="InterPro" id="IPR052356">
    <property type="entry name" value="Thiol_S-MT"/>
</dbReference>
<sequence length="205" mass="23188">MGFYAQKVFPYLLDWSMSSETFTHYRQQVLANVQGEVLEIGFGTGLNLPYYPNRVEKITTVDPNAGANALAQKRIRASTIAIDNRVLNGENLPMADNTFDSVVSTWTLCSIANVEQALREIHRVLKPGGRFFFIEHGLSDDPTVQRWQNRLTPLQRVIADGCHLNRNIQQLVRQQFASVTLETFYAEHTPKVLGYLYQGIATKAL</sequence>
<dbReference type="Pfam" id="PF08241">
    <property type="entry name" value="Methyltransf_11"/>
    <property type="match status" value="1"/>
</dbReference>
<evidence type="ECO:0000259" key="1">
    <source>
        <dbReference type="Pfam" id="PF08241"/>
    </source>
</evidence>
<protein>
    <submittedName>
        <fullName evidence="2">SAM-dependent methyltransferase</fullName>
    </submittedName>
</protein>
<keyword evidence="2" id="KW-0489">Methyltransferase</keyword>
<comment type="caution">
    <text evidence="2">The sequence shown here is derived from an EMBL/GenBank/DDBJ whole genome shotgun (WGS) entry which is preliminary data.</text>
</comment>
<reference evidence="3" key="1">
    <citation type="submission" date="2018-02" db="EMBL/GenBank/DDBJ databases">
        <authorList>
            <person name="Moore K."/>
            <person name="Momper L."/>
        </authorList>
    </citation>
    <scope>NUCLEOTIDE SEQUENCE [LARGE SCALE GENOMIC DNA]</scope>
    <source>
        <strain evidence="3">ULC18</strain>
    </source>
</reference>
<feature type="domain" description="Methyltransferase type 11" evidence="1">
    <location>
        <begin position="38"/>
        <end position="133"/>
    </location>
</feature>
<reference evidence="2 3" key="2">
    <citation type="submission" date="2018-03" db="EMBL/GenBank/DDBJ databases">
        <title>The ancient ancestry and fast evolution of plastids.</title>
        <authorList>
            <person name="Moore K.R."/>
            <person name="Magnabosco C."/>
            <person name="Momper L."/>
            <person name="Gold D.A."/>
            <person name="Bosak T."/>
            <person name="Fournier G.P."/>
        </authorList>
    </citation>
    <scope>NUCLEOTIDE SEQUENCE [LARGE SCALE GENOMIC DNA]</scope>
    <source>
        <strain evidence="2 3">ULC18</strain>
    </source>
</reference>
<dbReference type="PANTHER" id="PTHR45036:SF1">
    <property type="entry name" value="METHYLTRANSFERASE LIKE 7A"/>
    <property type="match status" value="1"/>
</dbReference>
<dbReference type="CDD" id="cd02440">
    <property type="entry name" value="AdoMet_MTases"/>
    <property type="match status" value="1"/>
</dbReference>
<dbReference type="SUPFAM" id="SSF53335">
    <property type="entry name" value="S-adenosyl-L-methionine-dependent methyltransferases"/>
    <property type="match status" value="1"/>
</dbReference>
<organism evidence="2 3">
    <name type="scientific">Stenomitos frigidus ULC18</name>
    <dbReference type="NCBI Taxonomy" id="2107698"/>
    <lineage>
        <taxon>Bacteria</taxon>
        <taxon>Bacillati</taxon>
        <taxon>Cyanobacteriota</taxon>
        <taxon>Cyanophyceae</taxon>
        <taxon>Leptolyngbyales</taxon>
        <taxon>Leptolyngbyaceae</taxon>
        <taxon>Stenomitos</taxon>
    </lineage>
</organism>
<gene>
    <name evidence="2" type="ORF">C7B82_23620</name>
</gene>
<dbReference type="PANTHER" id="PTHR45036">
    <property type="entry name" value="METHYLTRANSFERASE LIKE 7B"/>
    <property type="match status" value="1"/>
</dbReference>
<dbReference type="GO" id="GO:0032259">
    <property type="term" value="P:methylation"/>
    <property type="evidence" value="ECO:0007669"/>
    <property type="project" value="UniProtKB-KW"/>
</dbReference>